<evidence type="ECO:0000256" key="4">
    <source>
        <dbReference type="ARBA" id="ARBA00023136"/>
    </source>
</evidence>
<dbReference type="InterPro" id="IPR003807">
    <property type="entry name" value="DUF202"/>
</dbReference>
<sequence>MATLKDPGLQPERTSLAWRRTSAVLLLNGFVTMRSAYMNASIFLAILTGILLIATIITFVYGVFRAKGLALNLFPIPLPIASIRSVTLIGLAAAMSNILFIIVNRFSVI</sequence>
<keyword evidence="8" id="KW-1185">Reference proteome</keyword>
<dbReference type="PATRIC" id="fig|1424334.3.peg.2498"/>
<evidence type="ECO:0000256" key="3">
    <source>
        <dbReference type="ARBA" id="ARBA00022989"/>
    </source>
</evidence>
<feature type="transmembrane region" description="Helical" evidence="5">
    <location>
        <begin position="42"/>
        <end position="64"/>
    </location>
</feature>
<evidence type="ECO:0000256" key="2">
    <source>
        <dbReference type="ARBA" id="ARBA00022692"/>
    </source>
</evidence>
<gene>
    <name evidence="7" type="ORF">W822_12425</name>
</gene>
<dbReference type="GO" id="GO:0012505">
    <property type="term" value="C:endomembrane system"/>
    <property type="evidence" value="ECO:0007669"/>
    <property type="project" value="UniProtKB-SubCell"/>
</dbReference>
<proteinExistence type="predicted"/>
<evidence type="ECO:0000256" key="5">
    <source>
        <dbReference type="SAM" id="Phobius"/>
    </source>
</evidence>
<evidence type="ECO:0000259" key="6">
    <source>
        <dbReference type="Pfam" id="PF02656"/>
    </source>
</evidence>
<dbReference type="Proteomes" id="UP000018733">
    <property type="component" value="Unassembled WGS sequence"/>
</dbReference>
<keyword evidence="3 5" id="KW-1133">Transmembrane helix</keyword>
<dbReference type="STRING" id="1424334.W822_12425"/>
<dbReference type="OrthoDB" id="3701077at2"/>
<accession>V8QPQ6</accession>
<keyword evidence="2 5" id="KW-0812">Transmembrane</keyword>
<protein>
    <recommendedName>
        <fullName evidence="6">DUF202 domain-containing protein</fullName>
    </recommendedName>
</protein>
<comment type="caution">
    <text evidence="7">The sequence shown here is derived from an EMBL/GenBank/DDBJ whole genome shotgun (WGS) entry which is preliminary data.</text>
</comment>
<dbReference type="EMBL" id="AYXT01000010">
    <property type="protein sequence ID" value="ETF01607.1"/>
    <property type="molecule type" value="Genomic_DNA"/>
</dbReference>
<dbReference type="HOGENOM" id="CLU_150487_3_0_4"/>
<evidence type="ECO:0000313" key="7">
    <source>
        <dbReference type="EMBL" id="ETF01607.1"/>
    </source>
</evidence>
<evidence type="ECO:0000256" key="1">
    <source>
        <dbReference type="ARBA" id="ARBA00004127"/>
    </source>
</evidence>
<name>V8QPQ6_9BURK</name>
<feature type="domain" description="DUF202" evidence="6">
    <location>
        <begin position="6"/>
        <end position="66"/>
    </location>
</feature>
<evidence type="ECO:0000313" key="8">
    <source>
        <dbReference type="Proteomes" id="UP000018733"/>
    </source>
</evidence>
<reference evidence="7 8" key="1">
    <citation type="journal article" date="2014" name="Genome Announc.">
        <title>Draft Genome Sequence of Advenella kashmirensis Strain W13003, a Polycyclic Aromatic Hydrocarbon-Degrading Bacterium.</title>
        <authorList>
            <person name="Wang X."/>
            <person name="Jin D."/>
            <person name="Zhou L."/>
            <person name="Wu L."/>
            <person name="An W."/>
            <person name="Zhao L."/>
        </authorList>
    </citation>
    <scope>NUCLEOTIDE SEQUENCE [LARGE SCALE GENOMIC DNA]</scope>
    <source>
        <strain evidence="7 8">W13003</strain>
    </source>
</reference>
<comment type="subcellular location">
    <subcellularLocation>
        <location evidence="1">Endomembrane system</location>
        <topology evidence="1">Multi-pass membrane protein</topology>
    </subcellularLocation>
</comment>
<dbReference type="RefSeq" id="WP_024005451.1">
    <property type="nucleotide sequence ID" value="NZ_KI650980.1"/>
</dbReference>
<keyword evidence="4 5" id="KW-0472">Membrane</keyword>
<dbReference type="AlphaFoldDB" id="V8QPQ6"/>
<feature type="transmembrane region" description="Helical" evidence="5">
    <location>
        <begin position="76"/>
        <end position="103"/>
    </location>
</feature>
<dbReference type="Pfam" id="PF02656">
    <property type="entry name" value="DUF202"/>
    <property type="match status" value="1"/>
</dbReference>
<organism evidence="7 8">
    <name type="scientific">Advenella kashmirensis W13003</name>
    <dbReference type="NCBI Taxonomy" id="1424334"/>
    <lineage>
        <taxon>Bacteria</taxon>
        <taxon>Pseudomonadati</taxon>
        <taxon>Pseudomonadota</taxon>
        <taxon>Betaproteobacteria</taxon>
        <taxon>Burkholderiales</taxon>
        <taxon>Alcaligenaceae</taxon>
    </lineage>
</organism>